<dbReference type="Proteomes" id="UP000682733">
    <property type="component" value="Unassembled WGS sequence"/>
</dbReference>
<sequence length="331" mass="36846">MPTESELVIRTFLNSIQKTTDDLTTLETEEYIRLIKKLSTTLDNLSDELNTTATTSQSKDGATPHDLYSNPMFKMIIDQHDLLLRTICSNYNQRGTQHDPTANVKPLSATAISAIQSPAQSPVTNSFPIQPIMTSSPKKPSTSNTIKVNPSTQNPITNVIITGCSIVKNLESGIERINDRPVNIQIRTKKSSTIKSMTNMIHKNQIDKNLNQCSRVVMSIGTIDIMKMESDLAIADLKVLIDKFKTTNPDTKLAICTIPPQYDPYLSPKLQQKINQDIDDFNSKLQNLTNDIDIVDCDFTKSMLMADGVHLNPGGTNNLSKKIDEYLKTCI</sequence>
<dbReference type="InterPro" id="IPR036514">
    <property type="entry name" value="SGNH_hydro_sf"/>
</dbReference>
<evidence type="ECO:0000313" key="1">
    <source>
        <dbReference type="EMBL" id="CAF1258597.1"/>
    </source>
</evidence>
<evidence type="ECO:0000313" key="2">
    <source>
        <dbReference type="EMBL" id="CAF4065506.1"/>
    </source>
</evidence>
<dbReference type="SUPFAM" id="SSF52266">
    <property type="entry name" value="SGNH hydrolase"/>
    <property type="match status" value="1"/>
</dbReference>
<reference evidence="1" key="1">
    <citation type="submission" date="2021-02" db="EMBL/GenBank/DDBJ databases">
        <authorList>
            <person name="Nowell W R."/>
        </authorList>
    </citation>
    <scope>NUCLEOTIDE SEQUENCE</scope>
</reference>
<proteinExistence type="predicted"/>
<dbReference type="AlphaFoldDB" id="A0A8S2ELW3"/>
<protein>
    <submittedName>
        <fullName evidence="1">Uncharacterized protein</fullName>
    </submittedName>
</protein>
<name>A0A8S2ELW3_9BILA</name>
<organism evidence="1 3">
    <name type="scientific">Didymodactylos carnosus</name>
    <dbReference type="NCBI Taxonomy" id="1234261"/>
    <lineage>
        <taxon>Eukaryota</taxon>
        <taxon>Metazoa</taxon>
        <taxon>Spiralia</taxon>
        <taxon>Gnathifera</taxon>
        <taxon>Rotifera</taxon>
        <taxon>Eurotatoria</taxon>
        <taxon>Bdelloidea</taxon>
        <taxon>Philodinida</taxon>
        <taxon>Philodinidae</taxon>
        <taxon>Didymodactylos</taxon>
    </lineage>
</organism>
<accession>A0A8S2ELW3</accession>
<dbReference type="Gene3D" id="3.40.50.1110">
    <property type="entry name" value="SGNH hydrolase"/>
    <property type="match status" value="1"/>
</dbReference>
<comment type="caution">
    <text evidence="1">The sequence shown here is derived from an EMBL/GenBank/DDBJ whole genome shotgun (WGS) entry which is preliminary data.</text>
</comment>
<dbReference type="EMBL" id="CAJNOK010017150">
    <property type="protein sequence ID" value="CAF1258597.1"/>
    <property type="molecule type" value="Genomic_DNA"/>
</dbReference>
<evidence type="ECO:0000313" key="3">
    <source>
        <dbReference type="Proteomes" id="UP000677228"/>
    </source>
</evidence>
<dbReference type="Proteomes" id="UP000677228">
    <property type="component" value="Unassembled WGS sequence"/>
</dbReference>
<dbReference type="EMBL" id="CAJOBA010038706">
    <property type="protein sequence ID" value="CAF4065506.1"/>
    <property type="molecule type" value="Genomic_DNA"/>
</dbReference>
<gene>
    <name evidence="1" type="ORF">OVA965_LOCUS26621</name>
    <name evidence="2" type="ORF">TMI583_LOCUS27365</name>
</gene>